<gene>
    <name evidence="7" type="ordered locus">AXX17_At1g52480</name>
</gene>
<evidence type="ECO:0000256" key="4">
    <source>
        <dbReference type="SAM" id="Phobius"/>
    </source>
</evidence>
<keyword evidence="1" id="KW-0106">Calcium</keyword>
<dbReference type="GO" id="GO:0016020">
    <property type="term" value="C:membrane"/>
    <property type="evidence" value="ECO:0007669"/>
    <property type="project" value="InterPro"/>
</dbReference>
<protein>
    <submittedName>
        <fullName evidence="7">RXW8</fullName>
    </submittedName>
</protein>
<name>A0A178W6J2_ARATH</name>
<feature type="domain" description="CSC1/OSCA1-like 7TM region" evidence="5">
    <location>
        <begin position="237"/>
        <end position="317"/>
    </location>
</feature>
<keyword evidence="4" id="KW-1133">Transmembrane helix</keyword>
<dbReference type="InterPro" id="IPR027815">
    <property type="entry name" value="CSC1/OSCA1-like_cyt"/>
</dbReference>
<evidence type="ECO:0000313" key="8">
    <source>
        <dbReference type="Proteomes" id="UP000078284"/>
    </source>
</evidence>
<accession>A0A178W6J2</accession>
<dbReference type="PANTHER" id="PTHR13018:SF117">
    <property type="entry name" value="CSC1-LIKE PROTEIN RXW8"/>
    <property type="match status" value="1"/>
</dbReference>
<dbReference type="Pfam" id="PF14703">
    <property type="entry name" value="PHM7_cyt"/>
    <property type="match status" value="1"/>
</dbReference>
<evidence type="ECO:0000256" key="3">
    <source>
        <dbReference type="ARBA" id="ARBA00023303"/>
    </source>
</evidence>
<dbReference type="EMBL" id="LUHQ01000001">
    <property type="protein sequence ID" value="OAP14097.1"/>
    <property type="molecule type" value="Genomic_DNA"/>
</dbReference>
<dbReference type="GO" id="GO:0005227">
    <property type="term" value="F:calcium-activated cation channel activity"/>
    <property type="evidence" value="ECO:0007669"/>
    <property type="project" value="InterPro"/>
</dbReference>
<feature type="transmembrane region" description="Helical" evidence="4">
    <location>
        <begin position="283"/>
        <end position="304"/>
    </location>
</feature>
<keyword evidence="2" id="KW-0406">Ion transport</keyword>
<evidence type="ECO:0000256" key="2">
    <source>
        <dbReference type="ARBA" id="ARBA00023065"/>
    </source>
</evidence>
<organism evidence="7 8">
    <name type="scientific">Arabidopsis thaliana</name>
    <name type="common">Mouse-ear cress</name>
    <dbReference type="NCBI Taxonomy" id="3702"/>
    <lineage>
        <taxon>Eukaryota</taxon>
        <taxon>Viridiplantae</taxon>
        <taxon>Streptophyta</taxon>
        <taxon>Embryophyta</taxon>
        <taxon>Tracheophyta</taxon>
        <taxon>Spermatophyta</taxon>
        <taxon>Magnoliopsida</taxon>
        <taxon>eudicotyledons</taxon>
        <taxon>Gunneridae</taxon>
        <taxon>Pentapetalae</taxon>
        <taxon>rosids</taxon>
        <taxon>malvids</taxon>
        <taxon>Brassicales</taxon>
        <taxon>Brassicaceae</taxon>
        <taxon>Camelineae</taxon>
        <taxon>Arabidopsis</taxon>
    </lineage>
</organism>
<dbReference type="InterPro" id="IPR003864">
    <property type="entry name" value="CSC1/OSCA1-like_7TM"/>
</dbReference>
<evidence type="ECO:0000259" key="5">
    <source>
        <dbReference type="Pfam" id="PF02714"/>
    </source>
</evidence>
<dbReference type="Proteomes" id="UP000078284">
    <property type="component" value="Chromosome 1"/>
</dbReference>
<evidence type="ECO:0000256" key="1">
    <source>
        <dbReference type="ARBA" id="ARBA00022837"/>
    </source>
</evidence>
<evidence type="ECO:0000313" key="7">
    <source>
        <dbReference type="EMBL" id="OAP14097.1"/>
    </source>
</evidence>
<dbReference type="PANTHER" id="PTHR13018">
    <property type="entry name" value="PROBABLE MEMBRANE PROTEIN DUF221-RELATED"/>
    <property type="match status" value="1"/>
</dbReference>
<sequence length="350" mass="39722">MVHKEIHLESSEVFTIENLKEGSKWLWVHCLALYIITSAACLLLYFEYSTIAKMRLGHITGCASKPSQFTVLIRAIPWSSEQSYSDTLSKFFTNYYSSSYVSHQMVYHNGIIQRLLRDAERMCQTLKHVSPEINCKPSLRPCTFCGGPTATSSFHILSNEADSVKGMELGELTMTTTTTEQERSAAFVFFKTRYDALVVSEVLQSSNPMLWVTDLAPEPHDVYWKNLNIPYRQLWIRKIATLVGAVAFMFVFLIPVTFIQGLTQLVQLSHAFPFLRGILSKNFINQVITGYLPSVILILFFYAVPPLMMYFSALEGWSVIRQLNVFSSVRDIPAQLARAVPTQVSTVSEH</sequence>
<keyword evidence="4" id="KW-0472">Membrane</keyword>
<keyword evidence="4" id="KW-0812">Transmembrane</keyword>
<dbReference type="ExpressionAtlas" id="A0A178W6J2">
    <property type="expression patterns" value="baseline and differential"/>
</dbReference>
<dbReference type="InterPro" id="IPR045122">
    <property type="entry name" value="Csc1-like"/>
</dbReference>
<comment type="caution">
    <text evidence="7">The sequence shown here is derived from an EMBL/GenBank/DDBJ whole genome shotgun (WGS) entry which is preliminary data.</text>
</comment>
<keyword evidence="3" id="KW-0407">Ion channel</keyword>
<evidence type="ECO:0000259" key="6">
    <source>
        <dbReference type="Pfam" id="PF14703"/>
    </source>
</evidence>
<dbReference type="Pfam" id="PF02714">
    <property type="entry name" value="RSN1_7TM"/>
    <property type="match status" value="1"/>
</dbReference>
<dbReference type="AlphaFoldDB" id="A0A178W6J2"/>
<keyword evidence="2" id="KW-0813">Transport</keyword>
<feature type="transmembrane region" description="Helical" evidence="4">
    <location>
        <begin position="239"/>
        <end position="263"/>
    </location>
</feature>
<feature type="transmembrane region" description="Helical" evidence="4">
    <location>
        <begin position="25"/>
        <end position="46"/>
    </location>
</feature>
<feature type="domain" description="CSC1/OSCA1-like cytosolic" evidence="6">
    <location>
        <begin position="68"/>
        <end position="226"/>
    </location>
</feature>
<reference evidence="8" key="1">
    <citation type="journal article" date="2016" name="Proc. Natl. Acad. Sci. U.S.A.">
        <title>Chromosome-level assembly of Arabidopsis thaliana Ler reveals the extent of translocation and inversion polymorphisms.</title>
        <authorList>
            <person name="Zapata L."/>
            <person name="Ding J."/>
            <person name="Willing E.M."/>
            <person name="Hartwig B."/>
            <person name="Bezdan D."/>
            <person name="Jiao W.B."/>
            <person name="Patel V."/>
            <person name="Velikkakam James G."/>
            <person name="Koornneef M."/>
            <person name="Ossowski S."/>
            <person name="Schneeberger K."/>
        </authorList>
    </citation>
    <scope>NUCLEOTIDE SEQUENCE [LARGE SCALE GENOMIC DNA]</scope>
    <source>
        <strain evidence="8">cv. Landsberg erecta</strain>
    </source>
</reference>
<proteinExistence type="predicted"/>